<sequence>MTADLSILNAARMSFLAGPTPVCIAGSYGSACAEPPAEPHHSQLNRIALATVTLLSAAPAPAPSGKPHIPAQASKHKAMFIATLHIQYHRPTFSGSMQISSHMLASPPAPLAYLDRVAGDMLFDI</sequence>
<proteinExistence type="predicted"/>
<keyword evidence="2" id="KW-1185">Reference proteome</keyword>
<gene>
    <name evidence="1" type="ORF">FA95DRAFT_1613467</name>
</gene>
<reference evidence="1" key="2">
    <citation type="journal article" date="2022" name="New Phytol.">
        <title>Evolutionary transition to the ectomycorrhizal habit in the genomes of a hyperdiverse lineage of mushroom-forming fungi.</title>
        <authorList>
            <person name="Looney B."/>
            <person name="Miyauchi S."/>
            <person name="Morin E."/>
            <person name="Drula E."/>
            <person name="Courty P.E."/>
            <person name="Kohler A."/>
            <person name="Kuo A."/>
            <person name="LaButti K."/>
            <person name="Pangilinan J."/>
            <person name="Lipzen A."/>
            <person name="Riley R."/>
            <person name="Andreopoulos W."/>
            <person name="He G."/>
            <person name="Johnson J."/>
            <person name="Nolan M."/>
            <person name="Tritt A."/>
            <person name="Barry K.W."/>
            <person name="Grigoriev I.V."/>
            <person name="Nagy L.G."/>
            <person name="Hibbett D."/>
            <person name="Henrissat B."/>
            <person name="Matheny P.B."/>
            <person name="Labbe J."/>
            <person name="Martin F.M."/>
        </authorList>
    </citation>
    <scope>NUCLEOTIDE SEQUENCE</scope>
    <source>
        <strain evidence="1">FP105234-sp</strain>
    </source>
</reference>
<protein>
    <submittedName>
        <fullName evidence="1">Uncharacterized protein</fullName>
    </submittedName>
</protein>
<accession>A0ACB8R2W0</accession>
<dbReference type="EMBL" id="MU276528">
    <property type="protein sequence ID" value="KAI0038328.1"/>
    <property type="molecule type" value="Genomic_DNA"/>
</dbReference>
<comment type="caution">
    <text evidence="1">The sequence shown here is derived from an EMBL/GenBank/DDBJ whole genome shotgun (WGS) entry which is preliminary data.</text>
</comment>
<name>A0ACB8R2W0_9AGAM</name>
<evidence type="ECO:0000313" key="2">
    <source>
        <dbReference type="Proteomes" id="UP000814033"/>
    </source>
</evidence>
<reference evidence="1" key="1">
    <citation type="submission" date="2021-02" db="EMBL/GenBank/DDBJ databases">
        <authorList>
            <consortium name="DOE Joint Genome Institute"/>
            <person name="Ahrendt S."/>
            <person name="Looney B.P."/>
            <person name="Miyauchi S."/>
            <person name="Morin E."/>
            <person name="Drula E."/>
            <person name="Courty P.E."/>
            <person name="Chicoki N."/>
            <person name="Fauchery L."/>
            <person name="Kohler A."/>
            <person name="Kuo A."/>
            <person name="Labutti K."/>
            <person name="Pangilinan J."/>
            <person name="Lipzen A."/>
            <person name="Riley R."/>
            <person name="Andreopoulos W."/>
            <person name="He G."/>
            <person name="Johnson J."/>
            <person name="Barry K.W."/>
            <person name="Grigoriev I.V."/>
            <person name="Nagy L."/>
            <person name="Hibbett D."/>
            <person name="Henrissat B."/>
            <person name="Matheny P.B."/>
            <person name="Labbe J."/>
            <person name="Martin F."/>
        </authorList>
    </citation>
    <scope>NUCLEOTIDE SEQUENCE</scope>
    <source>
        <strain evidence="1">FP105234-sp</strain>
    </source>
</reference>
<organism evidence="1 2">
    <name type="scientific">Auriscalpium vulgare</name>
    <dbReference type="NCBI Taxonomy" id="40419"/>
    <lineage>
        <taxon>Eukaryota</taxon>
        <taxon>Fungi</taxon>
        <taxon>Dikarya</taxon>
        <taxon>Basidiomycota</taxon>
        <taxon>Agaricomycotina</taxon>
        <taxon>Agaricomycetes</taxon>
        <taxon>Russulales</taxon>
        <taxon>Auriscalpiaceae</taxon>
        <taxon>Auriscalpium</taxon>
    </lineage>
</organism>
<dbReference type="Proteomes" id="UP000814033">
    <property type="component" value="Unassembled WGS sequence"/>
</dbReference>
<evidence type="ECO:0000313" key="1">
    <source>
        <dbReference type="EMBL" id="KAI0038328.1"/>
    </source>
</evidence>